<dbReference type="PANTHER" id="PTHR46082">
    <property type="entry name" value="ATP/GTP-BINDING PROTEIN-RELATED"/>
    <property type="match status" value="1"/>
</dbReference>
<dbReference type="InterPro" id="IPR053137">
    <property type="entry name" value="NLR-like"/>
</dbReference>
<sequence>MNLRRLNHLVLPSVLLVVARPSPAHADAELITRVNALQAQREFAKAERLVAEALVAQTAPLQRADLLLLAAKVQGELGQRKSAADSAEEAWRLREAQLGQQAAPTLAALNEFVGRCGAAYRGGACLEPAAEAVRRAEQTLSAVGSDDAGAQLAAALRAQALVHNAVGRTAQAVPILERAISLWQAHGGLDRHAEHIFSAQTGLAVVLGNLERPALALALLDQLLPKQRQHLGDEAKDVRATLRTRVRMLNALGRVDEAAAQATEMVELSSAAMGARHPTTLDARQQLGVALIQAGQPKQARAVLDALAIDAQAVLDPDSHQALQVRYYQALALRLSGEWGRSAAALAAVLADASALGPEHPDQVTFAGVYTESLLWAAQAGPAELLLAGVGSQTSEQAVATALAQQAALIDRMTQQLGARDRRTLIARVNLLRHRLMLGQAPALDEAAQLRDAMIQVYGADHPTTLSARSYYFETLARQARAPELTRAIDGLREVLALRLTQLGPRHEMVLANRSTLGLLLARRGEPEEALAQLDALATGVDALRRSLAPLGAAVQAQTVAAYQPGLARRVELLAGAGRLEEAFVALENHKGRALLAQMTRQQALDRAAELDLPDDLRARLRRLAGQVNHLTSQAGAATSRERREPLLLELTARQLALDTALAEAARLSPRVARLLDVATDPIAAARLLPARAVLVHYLQGPDHQWSALLRRADGATRWVALPDAGPGLAADIDALHRTLAQGPASEKQGGDLRARLGQALLAPLQPALTALGEPRHLLVSPDGPLAVLPWDTLTVAGRPALARWAFSQTPSVSVMVQGTSSTARGSASAPSRPALLALAASNVGAVGGTTWSALPFAELEARQATALFRTQGALALSGADASEGRLRRIAGSGDLSRYRQLLVAAHGSFDARRPQAQAMVLSPEDPADPQRDGLLTVADWFALPLRTDLVVLSGCDTAQGSLLAGEGLIGFAYALNVAGNRNLLATLWPVSDAGGAQFVVAFLRRLRALPTELPGAAAITHALATTKRAFAAHPDPRLNSPRVWAAYTLIGQ</sequence>
<evidence type="ECO:0000313" key="3">
    <source>
        <dbReference type="EMBL" id="MFG6439996.1"/>
    </source>
</evidence>
<dbReference type="InterPro" id="IPR024983">
    <property type="entry name" value="CHAT_dom"/>
</dbReference>
<feature type="signal peptide" evidence="1">
    <location>
        <begin position="1"/>
        <end position="26"/>
    </location>
</feature>
<feature type="chain" id="PRO_5046598703" evidence="1">
    <location>
        <begin position="27"/>
        <end position="1053"/>
    </location>
</feature>
<dbReference type="RefSeq" id="WP_394395806.1">
    <property type="nucleotide sequence ID" value="NZ_JBIGHW010000002.1"/>
</dbReference>
<evidence type="ECO:0000259" key="2">
    <source>
        <dbReference type="Pfam" id="PF12770"/>
    </source>
</evidence>
<dbReference type="Proteomes" id="UP001606301">
    <property type="component" value="Unassembled WGS sequence"/>
</dbReference>
<accession>A0ABW7FE52</accession>
<keyword evidence="4" id="KW-1185">Reference proteome</keyword>
<proteinExistence type="predicted"/>
<organism evidence="3 4">
    <name type="scientific">Pelomonas margarita</name>
    <dbReference type="NCBI Taxonomy" id="3299031"/>
    <lineage>
        <taxon>Bacteria</taxon>
        <taxon>Pseudomonadati</taxon>
        <taxon>Pseudomonadota</taxon>
        <taxon>Betaproteobacteria</taxon>
        <taxon>Burkholderiales</taxon>
        <taxon>Sphaerotilaceae</taxon>
        <taxon>Roseateles</taxon>
    </lineage>
</organism>
<dbReference type="EMBL" id="JBIGHW010000002">
    <property type="protein sequence ID" value="MFG6439996.1"/>
    <property type="molecule type" value="Genomic_DNA"/>
</dbReference>
<evidence type="ECO:0000256" key="1">
    <source>
        <dbReference type="SAM" id="SignalP"/>
    </source>
</evidence>
<evidence type="ECO:0000313" key="4">
    <source>
        <dbReference type="Proteomes" id="UP001606301"/>
    </source>
</evidence>
<dbReference type="Pfam" id="PF12770">
    <property type="entry name" value="CHAT"/>
    <property type="match status" value="1"/>
</dbReference>
<keyword evidence="1" id="KW-0732">Signal</keyword>
<comment type="caution">
    <text evidence="3">The sequence shown here is derived from an EMBL/GenBank/DDBJ whole genome shotgun (WGS) entry which is preliminary data.</text>
</comment>
<dbReference type="PANTHER" id="PTHR46082:SF6">
    <property type="entry name" value="AAA+ ATPASE DOMAIN-CONTAINING PROTEIN-RELATED"/>
    <property type="match status" value="1"/>
</dbReference>
<reference evidence="3 4" key="1">
    <citation type="submission" date="2024-08" db="EMBL/GenBank/DDBJ databases">
        <authorList>
            <person name="Lu H."/>
        </authorList>
    </citation>
    <scope>NUCLEOTIDE SEQUENCE [LARGE SCALE GENOMIC DNA]</scope>
    <source>
        <strain evidence="3 4">LKC17W</strain>
    </source>
</reference>
<dbReference type="SUPFAM" id="SSF48452">
    <property type="entry name" value="TPR-like"/>
    <property type="match status" value="1"/>
</dbReference>
<gene>
    <name evidence="3" type="ORF">ACG0Z3_04815</name>
</gene>
<protein>
    <submittedName>
        <fullName evidence="3">CHAT domain-containing protein</fullName>
    </submittedName>
</protein>
<feature type="domain" description="CHAT" evidence="2">
    <location>
        <begin position="756"/>
        <end position="1053"/>
    </location>
</feature>
<dbReference type="InterPro" id="IPR011990">
    <property type="entry name" value="TPR-like_helical_dom_sf"/>
</dbReference>
<name>A0ABW7FE52_9BURK</name>
<dbReference type="Gene3D" id="1.25.40.10">
    <property type="entry name" value="Tetratricopeptide repeat domain"/>
    <property type="match status" value="3"/>
</dbReference>